<accession>A0A6S6TUU1</accession>
<sequence>MKTVKQTFLHYQKGTSNKVYTVYLLEISPSEYLVNFEYGRFGGSLKEGTKTKVPVNLEKAQKLYDSLVISKMNKAYQIKEGYDSRKKEEKKVREVISLEAYETLLLSRLERAKDEALHVVDNYPISKLIYKAGILKLETAKPLVLALYEQEKEQSNAFYYALAWTLGRYADISLRKPIESLRNKLNDASRYVVEEALFLLKEEQEKKQIEGLSFSLPFSTSLKQKNIANFLIQVQLLEEMIDRLYTRYKELDSWYEEERKVVKNELTPLLQRADELYLKLYIHASIDNFMHKTFVLSLVHLPLTKFNFSLFRRIYKMAEIRDDQEVVAQLITKIESKKMACYTDHDENWNTKPSLGCSKLYFKKRSLRDVGYKAKFQGKAYLDFAKYLLLSMNAYPSAFEAFSSSYYDENWNWKTKNYDAYSTHVSFMYILFGAGKRYMIEPSKKVWSIANKSIKDEHRPEMHKELWDKNPEVALEILTQSKVEVVQNFAFSILEEHPAVIENASLEALLAMLNANANKVRNFFFELLKERYAKTQEVAIVESALLSFDNTIASFALDILSEKRAILYAEDLMIKVVFKSSKYAFERLLPLLKTLEKPGDLVESLVEVFMQESSPLEVVLKSRFIEIFEALHKGLNTKHLIQMMEAQEISDQHVVAAILIRSDSLRDLVLPLFFKEKIANYQHSEMLATTIYLLGKLSEAELMKAHEMLVTFLYHEEASVRIESQKIIAQLAQENQNAKVFLYAIVEKSFVAYEDGLVTDIQKVVKHLHLAYLSVNADQLYRLLIAKSKMAVAVGSLILTKFEAEAFSVRQWARLAKSPNKSTRVWAYNAYTNHQDKVQEAMPKSLMIFDTHWEDTRAFASKYFSTFPMNTDDIVVVVDSNYVDVQLFAKKRIEAGEFDIGVLLTKLSQHPALNIQKFVTDLMLSEMADEQLLKLERFFNVLLHSVNQNRVAKTRIMLLLMRRLENKAIATMYAGLASHHSATMVWADKEVYVEAMHKIRESYPEIALPLSIEETEVREVL</sequence>
<name>A0A6S6TUU1_9BACT</name>
<dbReference type="PROSITE" id="PS51977">
    <property type="entry name" value="WGR"/>
    <property type="match status" value="1"/>
</dbReference>
<reference evidence="2" key="1">
    <citation type="submission" date="2020-01" db="EMBL/GenBank/DDBJ databases">
        <authorList>
            <person name="Meier V. D."/>
            <person name="Meier V D."/>
        </authorList>
    </citation>
    <scope>NUCLEOTIDE SEQUENCE</scope>
    <source>
        <strain evidence="2">HLG_WM_MAG_04</strain>
    </source>
</reference>
<organism evidence="2">
    <name type="scientific">uncultured Sulfurovum sp</name>
    <dbReference type="NCBI Taxonomy" id="269237"/>
    <lineage>
        <taxon>Bacteria</taxon>
        <taxon>Pseudomonadati</taxon>
        <taxon>Campylobacterota</taxon>
        <taxon>Epsilonproteobacteria</taxon>
        <taxon>Campylobacterales</taxon>
        <taxon>Sulfurovaceae</taxon>
        <taxon>Sulfurovum</taxon>
        <taxon>environmental samples</taxon>
    </lineage>
</organism>
<dbReference type="EMBL" id="CACVAX010000056">
    <property type="protein sequence ID" value="CAA6819938.1"/>
    <property type="molecule type" value="Genomic_DNA"/>
</dbReference>
<dbReference type="InterPro" id="IPR008893">
    <property type="entry name" value="WGR_domain"/>
</dbReference>
<feature type="domain" description="WGR" evidence="1">
    <location>
        <begin position="1"/>
        <end position="91"/>
    </location>
</feature>
<evidence type="ECO:0000259" key="1">
    <source>
        <dbReference type="PROSITE" id="PS51977"/>
    </source>
</evidence>
<gene>
    <name evidence="2" type="ORF">HELGO_WM8927</name>
</gene>
<evidence type="ECO:0000313" key="2">
    <source>
        <dbReference type="EMBL" id="CAA6819938.1"/>
    </source>
</evidence>
<protein>
    <submittedName>
        <fullName evidence="2">Probable DNA binding protein containing WGR domain</fullName>
    </submittedName>
</protein>
<proteinExistence type="predicted"/>
<dbReference type="CDD" id="cd07998">
    <property type="entry name" value="WGR_DNA_ligase"/>
    <property type="match status" value="1"/>
</dbReference>
<dbReference type="AlphaFoldDB" id="A0A6S6TUU1"/>
<dbReference type="Gene3D" id="2.20.140.10">
    <property type="entry name" value="WGR domain"/>
    <property type="match status" value="1"/>
</dbReference>